<accession>A0A9P6YL16</accession>
<protein>
    <recommendedName>
        <fullName evidence="4">Gti1/Pac2 family-domain-containing protein</fullName>
    </recommendedName>
</protein>
<dbReference type="PANTHER" id="PTHR28027:SF2">
    <property type="entry name" value="TRANSCRIPTIONAL REGULATOR MIT1"/>
    <property type="match status" value="1"/>
</dbReference>
<feature type="region of interest" description="Disordered" evidence="1">
    <location>
        <begin position="197"/>
        <end position="216"/>
    </location>
</feature>
<organism evidence="2 3">
    <name type="scientific">Rhizopus oryzae</name>
    <name type="common">Mucormycosis agent</name>
    <name type="synonym">Rhizopus arrhizus var. delemar</name>
    <dbReference type="NCBI Taxonomy" id="64495"/>
    <lineage>
        <taxon>Eukaryota</taxon>
        <taxon>Fungi</taxon>
        <taxon>Fungi incertae sedis</taxon>
        <taxon>Mucoromycota</taxon>
        <taxon>Mucoromycotina</taxon>
        <taxon>Mucoromycetes</taxon>
        <taxon>Mucorales</taxon>
        <taxon>Mucorineae</taxon>
        <taxon>Rhizopodaceae</taxon>
        <taxon>Rhizopus</taxon>
    </lineage>
</organism>
<name>A0A9P6YL16_RHIOR</name>
<dbReference type="OrthoDB" id="5572844at2759"/>
<dbReference type="Proteomes" id="UP000717996">
    <property type="component" value="Unassembled WGS sequence"/>
</dbReference>
<reference evidence="2" key="1">
    <citation type="journal article" date="2020" name="Microb. Genom.">
        <title>Genetic diversity of clinical and environmental Mucorales isolates obtained from an investigation of mucormycosis cases among solid organ transplant recipients.</title>
        <authorList>
            <person name="Nguyen M.H."/>
            <person name="Kaul D."/>
            <person name="Muto C."/>
            <person name="Cheng S.J."/>
            <person name="Richter R.A."/>
            <person name="Bruno V.M."/>
            <person name="Liu G."/>
            <person name="Beyhan S."/>
            <person name="Sundermann A.J."/>
            <person name="Mounaud S."/>
            <person name="Pasculle A.W."/>
            <person name="Nierman W.C."/>
            <person name="Driscoll E."/>
            <person name="Cumbie R."/>
            <person name="Clancy C.J."/>
            <person name="Dupont C.L."/>
        </authorList>
    </citation>
    <scope>NUCLEOTIDE SEQUENCE</scope>
    <source>
        <strain evidence="2">GL16</strain>
    </source>
</reference>
<evidence type="ECO:0000313" key="3">
    <source>
        <dbReference type="Proteomes" id="UP000717996"/>
    </source>
</evidence>
<dbReference type="PANTHER" id="PTHR28027">
    <property type="entry name" value="TRANSCRIPTIONAL REGULATOR MIT1"/>
    <property type="match status" value="1"/>
</dbReference>
<evidence type="ECO:0008006" key="4">
    <source>
        <dbReference type="Google" id="ProtNLM"/>
    </source>
</evidence>
<dbReference type="EMBL" id="JAANIT010000154">
    <property type="protein sequence ID" value="KAG1551321.1"/>
    <property type="molecule type" value="Genomic_DNA"/>
</dbReference>
<dbReference type="Pfam" id="PF09729">
    <property type="entry name" value="Gti1_Pac2"/>
    <property type="match status" value="1"/>
</dbReference>
<dbReference type="InterPro" id="IPR018608">
    <property type="entry name" value="Gti1/Pac2"/>
</dbReference>
<sequence length="246" mass="28390">MPFIETFHGYLENTTDTLLLIEACRNGLLPTVTRRLFDNERGVIKSGTIIVFNETETGIKRWTDGLLWSPSRILGNFLIYRELINREHKKIQTETKVDRRERALVGSLTRANTPYNFKENGLIKKTIRILVNGTYLHVISYYKLMDVLNHTLPTPSISSVFNNIRISSDLLPHLHGYSNHSLLLSASVIQAKTQQNGLKRSMMDEQEKSSRKKINLPRPFDPPCIDNILYPNTNHLFHSKSFQGYY</sequence>
<dbReference type="AlphaFoldDB" id="A0A9P6YL16"/>
<evidence type="ECO:0000256" key="1">
    <source>
        <dbReference type="SAM" id="MobiDB-lite"/>
    </source>
</evidence>
<dbReference type="GO" id="GO:0003677">
    <property type="term" value="F:DNA binding"/>
    <property type="evidence" value="ECO:0007669"/>
    <property type="project" value="TreeGrafter"/>
</dbReference>
<comment type="caution">
    <text evidence="2">The sequence shown here is derived from an EMBL/GenBank/DDBJ whole genome shotgun (WGS) entry which is preliminary data.</text>
</comment>
<evidence type="ECO:0000313" key="2">
    <source>
        <dbReference type="EMBL" id="KAG1551321.1"/>
    </source>
</evidence>
<proteinExistence type="predicted"/>
<gene>
    <name evidence="2" type="ORF">G6F51_001914</name>
</gene>